<comment type="caution">
    <text evidence="4">The sequence shown here is derived from an EMBL/GenBank/DDBJ whole genome shotgun (WGS) entry which is preliminary data.</text>
</comment>
<dbReference type="AlphaFoldDB" id="A0A9P9JDZ2"/>
<dbReference type="Gene3D" id="4.10.240.10">
    <property type="entry name" value="Zn(2)-C6 fungal-type DNA-binding domain"/>
    <property type="match status" value="1"/>
</dbReference>
<dbReference type="OrthoDB" id="416217at2759"/>
<evidence type="ECO:0000259" key="3">
    <source>
        <dbReference type="PROSITE" id="PS50048"/>
    </source>
</evidence>
<dbReference type="GO" id="GO:0001228">
    <property type="term" value="F:DNA-binding transcription activator activity, RNA polymerase II-specific"/>
    <property type="evidence" value="ECO:0007669"/>
    <property type="project" value="TreeGrafter"/>
</dbReference>
<sequence length="421" mass="46994">MSSRESSSCEAHAQPVVASGSRKGHSKSRGGCVNCKRRKVKVDFLSTDHACDETKPQCAKCLCFGLPCRFLPAGGSISSHPDVADAKDWASSQTTAAQSEDDTVKFAHAEFFYYFITRTGPSLAGSDDPNDPVALFWAHNAPLIFLANPFVLHLAFSLSAYHLIHLGDNDETSRSKYLSLAKRHGSLGLAEMNKLLMHLDHRSCAPLYLSTVLLCFGTFAAGPTGPEDLLVCSVGQGASQRWLPLARGARLILELFGPAVLFSGLMEPLRPTNDDEKDSLPTCEREGFPRIVWFEQLNELRVFLTSCDEGNRQIYLEAFQIIAAAYQAAYGDEDGVYDGPSEHRMILRWLYLMDDSFVERLQSLDAAALLILAYYSPLLKMTKRTWFLEDWTDHLLVRIRDLIGVEYSAWMEWPVEIAHQM</sequence>
<dbReference type="EMBL" id="JAGMUU010000001">
    <property type="protein sequence ID" value="KAH7161978.1"/>
    <property type="molecule type" value="Genomic_DNA"/>
</dbReference>
<dbReference type="InterPro" id="IPR021858">
    <property type="entry name" value="Fun_TF"/>
</dbReference>
<protein>
    <recommendedName>
        <fullName evidence="3">Zn(2)-C6 fungal-type domain-containing protein</fullName>
    </recommendedName>
</protein>
<proteinExistence type="predicted"/>
<feature type="region of interest" description="Disordered" evidence="2">
    <location>
        <begin position="1"/>
        <end position="32"/>
    </location>
</feature>
<evidence type="ECO:0000313" key="5">
    <source>
        <dbReference type="Proteomes" id="UP000717696"/>
    </source>
</evidence>
<feature type="domain" description="Zn(2)-C6 fungal-type" evidence="3">
    <location>
        <begin position="31"/>
        <end position="70"/>
    </location>
</feature>
<dbReference type="Proteomes" id="UP000717696">
    <property type="component" value="Unassembled WGS sequence"/>
</dbReference>
<organism evidence="4 5">
    <name type="scientific">Dactylonectria estremocensis</name>
    <dbReference type="NCBI Taxonomy" id="1079267"/>
    <lineage>
        <taxon>Eukaryota</taxon>
        <taxon>Fungi</taxon>
        <taxon>Dikarya</taxon>
        <taxon>Ascomycota</taxon>
        <taxon>Pezizomycotina</taxon>
        <taxon>Sordariomycetes</taxon>
        <taxon>Hypocreomycetidae</taxon>
        <taxon>Hypocreales</taxon>
        <taxon>Nectriaceae</taxon>
        <taxon>Dactylonectria</taxon>
    </lineage>
</organism>
<dbReference type="PANTHER" id="PTHR47784">
    <property type="entry name" value="STEROL UPTAKE CONTROL PROTEIN 2"/>
    <property type="match status" value="1"/>
</dbReference>
<name>A0A9P9JDZ2_9HYPO</name>
<keyword evidence="5" id="KW-1185">Reference proteome</keyword>
<keyword evidence="1" id="KW-0539">Nucleus</keyword>
<dbReference type="PROSITE" id="PS50048">
    <property type="entry name" value="ZN2_CY6_FUNGAL_2"/>
    <property type="match status" value="1"/>
</dbReference>
<dbReference type="PANTHER" id="PTHR47784:SF5">
    <property type="entry name" value="STEROL UPTAKE CONTROL PROTEIN 2"/>
    <property type="match status" value="1"/>
</dbReference>
<dbReference type="SMART" id="SM00066">
    <property type="entry name" value="GAL4"/>
    <property type="match status" value="1"/>
</dbReference>
<evidence type="ECO:0000313" key="4">
    <source>
        <dbReference type="EMBL" id="KAH7161978.1"/>
    </source>
</evidence>
<dbReference type="CDD" id="cd00067">
    <property type="entry name" value="GAL4"/>
    <property type="match status" value="1"/>
</dbReference>
<dbReference type="InterPro" id="IPR053157">
    <property type="entry name" value="Sterol_Uptake_Regulator"/>
</dbReference>
<dbReference type="InterPro" id="IPR001138">
    <property type="entry name" value="Zn2Cys6_DnaBD"/>
</dbReference>
<evidence type="ECO:0000256" key="2">
    <source>
        <dbReference type="SAM" id="MobiDB-lite"/>
    </source>
</evidence>
<dbReference type="InterPro" id="IPR036864">
    <property type="entry name" value="Zn2-C6_fun-type_DNA-bd_sf"/>
</dbReference>
<reference evidence="4" key="1">
    <citation type="journal article" date="2021" name="Nat. Commun.">
        <title>Genetic determinants of endophytism in the Arabidopsis root mycobiome.</title>
        <authorList>
            <person name="Mesny F."/>
            <person name="Miyauchi S."/>
            <person name="Thiergart T."/>
            <person name="Pickel B."/>
            <person name="Atanasova L."/>
            <person name="Karlsson M."/>
            <person name="Huettel B."/>
            <person name="Barry K.W."/>
            <person name="Haridas S."/>
            <person name="Chen C."/>
            <person name="Bauer D."/>
            <person name="Andreopoulos W."/>
            <person name="Pangilinan J."/>
            <person name="LaButti K."/>
            <person name="Riley R."/>
            <person name="Lipzen A."/>
            <person name="Clum A."/>
            <person name="Drula E."/>
            <person name="Henrissat B."/>
            <person name="Kohler A."/>
            <person name="Grigoriev I.V."/>
            <person name="Martin F.M."/>
            <person name="Hacquard S."/>
        </authorList>
    </citation>
    <scope>NUCLEOTIDE SEQUENCE</scope>
    <source>
        <strain evidence="4">MPI-CAGE-AT-0021</strain>
    </source>
</reference>
<accession>A0A9P9JDZ2</accession>
<dbReference type="Pfam" id="PF11951">
    <property type="entry name" value="Fungal_trans_2"/>
    <property type="match status" value="1"/>
</dbReference>
<gene>
    <name evidence="4" type="ORF">B0J13DRAFT_632743</name>
</gene>
<evidence type="ECO:0000256" key="1">
    <source>
        <dbReference type="ARBA" id="ARBA00023242"/>
    </source>
</evidence>
<dbReference type="GO" id="GO:0008270">
    <property type="term" value="F:zinc ion binding"/>
    <property type="evidence" value="ECO:0007669"/>
    <property type="project" value="InterPro"/>
</dbReference>